<proteinExistence type="predicted"/>
<evidence type="ECO:0000259" key="1">
    <source>
        <dbReference type="Pfam" id="PF01966"/>
    </source>
</evidence>
<gene>
    <name evidence="2" type="ORF">GCM10009675_51840</name>
</gene>
<dbReference type="InterPro" id="IPR003607">
    <property type="entry name" value="HD/PDEase_dom"/>
</dbReference>
<evidence type="ECO:0000313" key="2">
    <source>
        <dbReference type="EMBL" id="GAA1222753.1"/>
    </source>
</evidence>
<comment type="caution">
    <text evidence="2">The sequence shown here is derived from an EMBL/GenBank/DDBJ whole genome shotgun (WGS) entry which is preliminary data.</text>
</comment>
<name>A0ABP4GF14_9PSEU</name>
<dbReference type="Proteomes" id="UP001500467">
    <property type="component" value="Unassembled WGS sequence"/>
</dbReference>
<dbReference type="CDD" id="cd00077">
    <property type="entry name" value="HDc"/>
    <property type="match status" value="1"/>
</dbReference>
<dbReference type="RefSeq" id="WP_253859637.1">
    <property type="nucleotide sequence ID" value="NZ_BAAALM010000033.1"/>
</dbReference>
<organism evidence="2 3">
    <name type="scientific">Prauserella alba</name>
    <dbReference type="NCBI Taxonomy" id="176898"/>
    <lineage>
        <taxon>Bacteria</taxon>
        <taxon>Bacillati</taxon>
        <taxon>Actinomycetota</taxon>
        <taxon>Actinomycetes</taxon>
        <taxon>Pseudonocardiales</taxon>
        <taxon>Pseudonocardiaceae</taxon>
        <taxon>Prauserella</taxon>
    </lineage>
</organism>
<dbReference type="SUPFAM" id="SSF109604">
    <property type="entry name" value="HD-domain/PDEase-like"/>
    <property type="match status" value="1"/>
</dbReference>
<feature type="domain" description="HD" evidence="1">
    <location>
        <begin position="22"/>
        <end position="98"/>
    </location>
</feature>
<dbReference type="NCBIfam" id="TIGR00277">
    <property type="entry name" value="HDIG"/>
    <property type="match status" value="1"/>
</dbReference>
<dbReference type="EMBL" id="BAAALM010000033">
    <property type="protein sequence ID" value="GAA1222753.1"/>
    <property type="molecule type" value="Genomic_DNA"/>
</dbReference>
<dbReference type="Gene3D" id="1.10.3210.10">
    <property type="entry name" value="Hypothetical protein af1432"/>
    <property type="match status" value="1"/>
</dbReference>
<dbReference type="InterPro" id="IPR006675">
    <property type="entry name" value="HDIG_dom"/>
</dbReference>
<protein>
    <submittedName>
        <fullName evidence="2">HDIG domain-containing protein</fullName>
    </submittedName>
</protein>
<dbReference type="Pfam" id="PF01966">
    <property type="entry name" value="HD"/>
    <property type="match status" value="1"/>
</dbReference>
<sequence length="189" mass="20388">MSLASWAFETSAAKLADTLPRRWQHVQGVARQARSLSAVAGSDAELLEAAAILHDVGYAPDLVDTGFHPIDGATYLARIGAPERLVHLVAHHSFATYEAELRGLQDELEGFKDERGSIRDALWYCDITTSPDGEAVAAEDRIAEIKARYGPDHLVTTFITGAAPELLAAVERTRRRAEALSSPIQGGPS</sequence>
<keyword evidence="3" id="KW-1185">Reference proteome</keyword>
<reference evidence="3" key="1">
    <citation type="journal article" date="2019" name="Int. J. Syst. Evol. Microbiol.">
        <title>The Global Catalogue of Microorganisms (GCM) 10K type strain sequencing project: providing services to taxonomists for standard genome sequencing and annotation.</title>
        <authorList>
            <consortium name="The Broad Institute Genomics Platform"/>
            <consortium name="The Broad Institute Genome Sequencing Center for Infectious Disease"/>
            <person name="Wu L."/>
            <person name="Ma J."/>
        </authorList>
    </citation>
    <scope>NUCLEOTIDE SEQUENCE [LARGE SCALE GENOMIC DNA]</scope>
    <source>
        <strain evidence="3">JCM 13022</strain>
    </source>
</reference>
<accession>A0ABP4GF14</accession>
<dbReference type="InterPro" id="IPR006674">
    <property type="entry name" value="HD_domain"/>
</dbReference>
<evidence type="ECO:0000313" key="3">
    <source>
        <dbReference type="Proteomes" id="UP001500467"/>
    </source>
</evidence>